<dbReference type="InterPro" id="IPR018365">
    <property type="entry name" value="Cell_cycle_FtsW-rel_CS"/>
</dbReference>
<evidence type="ECO:0000256" key="4">
    <source>
        <dbReference type="ARBA" id="ARBA00022989"/>
    </source>
</evidence>
<feature type="transmembrane region" description="Helical" evidence="6">
    <location>
        <begin position="136"/>
        <end position="154"/>
    </location>
</feature>
<feature type="transmembrane region" description="Helical" evidence="6">
    <location>
        <begin position="12"/>
        <end position="34"/>
    </location>
</feature>
<dbReference type="RefSeq" id="WP_120461546.1">
    <property type="nucleotide sequence ID" value="NZ_BMIW01000040.1"/>
</dbReference>
<feature type="transmembrane region" description="Helical" evidence="6">
    <location>
        <begin position="73"/>
        <end position="93"/>
    </location>
</feature>
<accession>A0ABQ1W4T4</accession>
<evidence type="ECO:0000256" key="3">
    <source>
        <dbReference type="ARBA" id="ARBA00022960"/>
    </source>
</evidence>
<keyword evidence="8" id="KW-1185">Reference proteome</keyword>
<dbReference type="PANTHER" id="PTHR30474:SF1">
    <property type="entry name" value="PEPTIDOGLYCAN GLYCOSYLTRANSFERASE MRDB"/>
    <property type="match status" value="1"/>
</dbReference>
<feature type="transmembrane region" description="Helical" evidence="6">
    <location>
        <begin position="286"/>
        <end position="307"/>
    </location>
</feature>
<evidence type="ECO:0000256" key="5">
    <source>
        <dbReference type="ARBA" id="ARBA00023136"/>
    </source>
</evidence>
<keyword evidence="2 6" id="KW-0812">Transmembrane</keyword>
<proteinExistence type="predicted"/>
<dbReference type="EMBL" id="BMIW01000040">
    <property type="protein sequence ID" value="GGG15105.1"/>
    <property type="molecule type" value="Genomic_DNA"/>
</dbReference>
<name>A0ABQ1W4T4_9BACL</name>
<evidence type="ECO:0000313" key="8">
    <source>
        <dbReference type="Proteomes" id="UP000608420"/>
    </source>
</evidence>
<keyword evidence="5 6" id="KW-0472">Membrane</keyword>
<gene>
    <name evidence="7" type="primary">rodA</name>
    <name evidence="7" type="ORF">GCM10010913_41250</name>
</gene>
<feature type="transmembrane region" description="Helical" evidence="6">
    <location>
        <begin position="113"/>
        <end position="129"/>
    </location>
</feature>
<feature type="transmembrane region" description="Helical" evidence="6">
    <location>
        <begin position="319"/>
        <end position="340"/>
    </location>
</feature>
<comment type="caution">
    <text evidence="7">The sequence shown here is derived from an EMBL/GenBank/DDBJ whole genome shotgun (WGS) entry which is preliminary data.</text>
</comment>
<feature type="transmembrane region" description="Helical" evidence="6">
    <location>
        <begin position="184"/>
        <end position="202"/>
    </location>
</feature>
<evidence type="ECO:0000313" key="7">
    <source>
        <dbReference type="EMBL" id="GGG15105.1"/>
    </source>
</evidence>
<evidence type="ECO:0000256" key="6">
    <source>
        <dbReference type="SAM" id="Phobius"/>
    </source>
</evidence>
<comment type="subcellular location">
    <subcellularLocation>
        <location evidence="1">Membrane</location>
        <topology evidence="1">Multi-pass membrane protein</topology>
    </subcellularLocation>
</comment>
<feature type="transmembrane region" description="Helical" evidence="6">
    <location>
        <begin position="160"/>
        <end position="177"/>
    </location>
</feature>
<dbReference type="PANTHER" id="PTHR30474">
    <property type="entry name" value="CELL CYCLE PROTEIN"/>
    <property type="match status" value="1"/>
</dbReference>
<reference evidence="8" key="1">
    <citation type="journal article" date="2019" name="Int. J. Syst. Evol. Microbiol.">
        <title>The Global Catalogue of Microorganisms (GCM) 10K type strain sequencing project: providing services to taxonomists for standard genome sequencing and annotation.</title>
        <authorList>
            <consortium name="The Broad Institute Genomics Platform"/>
            <consortium name="The Broad Institute Genome Sequencing Center for Infectious Disease"/>
            <person name="Wu L."/>
            <person name="Ma J."/>
        </authorList>
    </citation>
    <scope>NUCLEOTIDE SEQUENCE [LARGE SCALE GENOMIC DNA]</scope>
    <source>
        <strain evidence="8">CGMCC 1.15420</strain>
    </source>
</reference>
<dbReference type="Pfam" id="PF01098">
    <property type="entry name" value="FTSW_RODA_SPOVE"/>
    <property type="match status" value="1"/>
</dbReference>
<protein>
    <submittedName>
        <fullName evidence="7">Rod shape-determining protein RodA</fullName>
    </submittedName>
</protein>
<feature type="transmembrane region" description="Helical" evidence="6">
    <location>
        <begin position="352"/>
        <end position="376"/>
    </location>
</feature>
<dbReference type="PROSITE" id="PS00428">
    <property type="entry name" value="FTSW_RODA_SPOVE"/>
    <property type="match status" value="1"/>
</dbReference>
<organism evidence="7 8">
    <name type="scientific">Paenibacillus aceti</name>
    <dbReference type="NCBI Taxonomy" id="1820010"/>
    <lineage>
        <taxon>Bacteria</taxon>
        <taxon>Bacillati</taxon>
        <taxon>Bacillota</taxon>
        <taxon>Bacilli</taxon>
        <taxon>Bacillales</taxon>
        <taxon>Paenibacillaceae</taxon>
        <taxon>Paenibacillus</taxon>
    </lineage>
</organism>
<dbReference type="InterPro" id="IPR001182">
    <property type="entry name" value="FtsW/RodA"/>
</dbReference>
<dbReference type="Proteomes" id="UP000608420">
    <property type="component" value="Unassembled WGS sequence"/>
</dbReference>
<sequence>MYFLDRFKRFDFVILFILLLFMGISITVLYSATVNTAYDGYHVQMAKYYILGFIVLGVVSLINYRIILKLAPYIYLLGLGLLVLVNFVGNTYHNATGWMTIPVLQMSFQPAEFFKLPLVLFLGYLLNWKQKPKLGFWRDVVPMCLVTFIPFAVVMVQNDLGNALSYLVILAGMLWIGNMKYIHALIAAALIVASVIGGIGAYKTHHDEIYQFLVDIGRQHWINRIDPWLMPELATDDAAYHTRNAKMAIAAGGMSGEGYLQGKNVQSERVPFTYSDSIFVVIAEEFGFIGSSVVLLLYFVLIHRMILISLECKERAGPYLIVGIVSMFLYQIFENVGMFIGLMPLTGITLPFISYGGTSLVINMICMGLAISIRFYEEEEKEEQRSGERLRM</sequence>
<keyword evidence="4 6" id="KW-1133">Transmembrane helix</keyword>
<keyword evidence="3" id="KW-0133">Cell shape</keyword>
<evidence type="ECO:0000256" key="1">
    <source>
        <dbReference type="ARBA" id="ARBA00004141"/>
    </source>
</evidence>
<evidence type="ECO:0000256" key="2">
    <source>
        <dbReference type="ARBA" id="ARBA00022692"/>
    </source>
</evidence>
<feature type="transmembrane region" description="Helical" evidence="6">
    <location>
        <begin position="46"/>
        <end position="66"/>
    </location>
</feature>